<evidence type="ECO:0000313" key="3">
    <source>
        <dbReference type="Proteomes" id="UP000194236"/>
    </source>
</evidence>
<proteinExistence type="predicted"/>
<dbReference type="Proteomes" id="UP000194236">
    <property type="component" value="Unassembled WGS sequence"/>
</dbReference>
<feature type="region of interest" description="Disordered" evidence="1">
    <location>
        <begin position="54"/>
        <end position="112"/>
    </location>
</feature>
<name>A0A1Y3BLF8_EURMA</name>
<feature type="compositionally biased region" description="Low complexity" evidence="1">
    <location>
        <begin position="54"/>
        <end position="71"/>
    </location>
</feature>
<protein>
    <submittedName>
        <fullName evidence="2">Uncharacterized protein</fullName>
    </submittedName>
</protein>
<organism evidence="2 3">
    <name type="scientific">Euroglyphus maynei</name>
    <name type="common">Mayne's house dust mite</name>
    <dbReference type="NCBI Taxonomy" id="6958"/>
    <lineage>
        <taxon>Eukaryota</taxon>
        <taxon>Metazoa</taxon>
        <taxon>Ecdysozoa</taxon>
        <taxon>Arthropoda</taxon>
        <taxon>Chelicerata</taxon>
        <taxon>Arachnida</taxon>
        <taxon>Acari</taxon>
        <taxon>Acariformes</taxon>
        <taxon>Sarcoptiformes</taxon>
        <taxon>Astigmata</taxon>
        <taxon>Psoroptidia</taxon>
        <taxon>Analgoidea</taxon>
        <taxon>Pyroglyphidae</taxon>
        <taxon>Pyroglyphinae</taxon>
        <taxon>Euroglyphus</taxon>
    </lineage>
</organism>
<feature type="compositionally biased region" description="Low complexity" evidence="1">
    <location>
        <begin position="1"/>
        <end position="23"/>
    </location>
</feature>
<reference evidence="2 3" key="1">
    <citation type="submission" date="2017-03" db="EMBL/GenBank/DDBJ databases">
        <title>Genome Survey of Euroglyphus maynei.</title>
        <authorList>
            <person name="Arlian L.G."/>
            <person name="Morgan M.S."/>
            <person name="Rider S.D."/>
        </authorList>
    </citation>
    <scope>NUCLEOTIDE SEQUENCE [LARGE SCALE GENOMIC DNA]</scope>
    <source>
        <strain evidence="2">Arlian Lab</strain>
        <tissue evidence="2">Whole body</tissue>
    </source>
</reference>
<feature type="region of interest" description="Disordered" evidence="1">
    <location>
        <begin position="1"/>
        <end position="27"/>
    </location>
</feature>
<keyword evidence="3" id="KW-1185">Reference proteome</keyword>
<dbReference type="EMBL" id="MUJZ01011555">
    <property type="protein sequence ID" value="OTF81831.1"/>
    <property type="molecule type" value="Genomic_DNA"/>
</dbReference>
<dbReference type="AlphaFoldDB" id="A0A1Y3BLF8"/>
<comment type="caution">
    <text evidence="2">The sequence shown here is derived from an EMBL/GenBank/DDBJ whole genome shotgun (WGS) entry which is preliminary data.</text>
</comment>
<evidence type="ECO:0000313" key="2">
    <source>
        <dbReference type="EMBL" id="OTF81831.1"/>
    </source>
</evidence>
<gene>
    <name evidence="2" type="ORF">BLA29_011803</name>
</gene>
<evidence type="ECO:0000256" key="1">
    <source>
        <dbReference type="SAM" id="MobiDB-lite"/>
    </source>
</evidence>
<feature type="compositionally biased region" description="Polar residues" evidence="1">
    <location>
        <begin position="72"/>
        <end position="100"/>
    </location>
</feature>
<sequence>MFFGSSGTGSTSSAVTGSSSSVGPENYSSFFLKRRPMVVAGAMNAVNVMMMSKNSSNTTGVSGSGSQTTITNDQSDSGTGQSGTIVSSTTGNMSNQSGTLQPPLAIKSIQSI</sequence>
<accession>A0A1Y3BLF8</accession>